<dbReference type="OMA" id="DHHGNVG"/>
<dbReference type="SUPFAM" id="SSF46609">
    <property type="entry name" value="Fe,Mn superoxide dismutase (SOD), N-terminal domain"/>
    <property type="match status" value="1"/>
</dbReference>
<keyword evidence="4 7" id="KW-0560">Oxidoreductase</keyword>
<dbReference type="Pfam" id="PF02777">
    <property type="entry name" value="Sod_Fe_C"/>
    <property type="match status" value="1"/>
</dbReference>
<comment type="catalytic activity">
    <reaction evidence="7">
        <text>2 superoxide + 2 H(+) = H2O2 + O2</text>
        <dbReference type="Rhea" id="RHEA:20696"/>
        <dbReference type="ChEBI" id="CHEBI:15378"/>
        <dbReference type="ChEBI" id="CHEBI:15379"/>
        <dbReference type="ChEBI" id="CHEBI:16240"/>
        <dbReference type="ChEBI" id="CHEBI:18421"/>
        <dbReference type="EC" id="1.15.1.1"/>
    </reaction>
</comment>
<dbReference type="InterPro" id="IPR001189">
    <property type="entry name" value="Mn/Fe_SOD"/>
</dbReference>
<organism evidence="10">
    <name type="scientific">Blastocystis hominis</name>
    <dbReference type="NCBI Taxonomy" id="12968"/>
    <lineage>
        <taxon>Eukaryota</taxon>
        <taxon>Sar</taxon>
        <taxon>Stramenopiles</taxon>
        <taxon>Bigyra</taxon>
        <taxon>Opalozoa</taxon>
        <taxon>Opalinata</taxon>
        <taxon>Blastocystidae</taxon>
        <taxon>Blastocystis</taxon>
    </lineage>
</organism>
<evidence type="ECO:0000256" key="7">
    <source>
        <dbReference type="RuleBase" id="RU000414"/>
    </source>
</evidence>
<gene>
    <name evidence="10" type="ORF">GSBLH_T00000584001</name>
</gene>
<evidence type="ECO:0000259" key="9">
    <source>
        <dbReference type="Pfam" id="PF02777"/>
    </source>
</evidence>
<dbReference type="PANTHER" id="PTHR42769:SF3">
    <property type="entry name" value="SUPEROXIDE DISMUTASE [FE] 2, CHLOROPLASTIC"/>
    <property type="match status" value="1"/>
</dbReference>
<comment type="function">
    <text evidence="7">Destroys radicals which are normally produced within the cells and which are toxic to biological systems.</text>
</comment>
<dbReference type="EC" id="1.15.1.1" evidence="7"/>
<dbReference type="InterPro" id="IPR036324">
    <property type="entry name" value="Mn/Fe_SOD_N_sf"/>
</dbReference>
<dbReference type="SUPFAM" id="SSF54719">
    <property type="entry name" value="Fe,Mn superoxide dismutase (SOD), C-terminal domain"/>
    <property type="match status" value="1"/>
</dbReference>
<dbReference type="InterPro" id="IPR019833">
    <property type="entry name" value="Mn/Fe_SOD_BS"/>
</dbReference>
<dbReference type="GO" id="GO:0046872">
    <property type="term" value="F:metal ion binding"/>
    <property type="evidence" value="ECO:0007669"/>
    <property type="project" value="UniProtKB-KW"/>
</dbReference>
<dbReference type="InterPro" id="IPR036314">
    <property type="entry name" value="SOD_C_sf"/>
</dbReference>
<dbReference type="FunCoup" id="D8LWM8">
    <property type="interactions" value="108"/>
</dbReference>
<feature type="binding site" evidence="6">
    <location>
        <position position="191"/>
    </location>
    <ligand>
        <name>Mn(2+)</name>
        <dbReference type="ChEBI" id="CHEBI:29035"/>
    </ligand>
</feature>
<dbReference type="InParanoid" id="D8LWM8"/>
<dbReference type="PROSITE" id="PS00088">
    <property type="entry name" value="SOD_MN"/>
    <property type="match status" value="1"/>
</dbReference>
<dbReference type="GeneID" id="24917889"/>
<dbReference type="Proteomes" id="UP000008312">
    <property type="component" value="Unassembled WGS sequence"/>
</dbReference>
<feature type="binding site" evidence="6">
    <location>
        <position position="187"/>
    </location>
    <ligand>
        <name>Mn(2+)</name>
        <dbReference type="ChEBI" id="CHEBI:29035"/>
    </ligand>
</feature>
<dbReference type="PANTHER" id="PTHR42769">
    <property type="entry name" value="SUPEROXIDE DISMUTASE"/>
    <property type="match status" value="1"/>
</dbReference>
<dbReference type="PRINTS" id="PR01703">
    <property type="entry name" value="MNSODISMTASE"/>
</dbReference>
<dbReference type="Gene3D" id="1.10.287.990">
    <property type="entry name" value="Fe,Mn superoxide dismutase (SOD) domain"/>
    <property type="match status" value="1"/>
</dbReference>
<dbReference type="InterPro" id="IPR019831">
    <property type="entry name" value="Mn/Fe_SOD_N"/>
</dbReference>
<feature type="binding site" evidence="6">
    <location>
        <position position="103"/>
    </location>
    <ligand>
        <name>Mn(2+)</name>
        <dbReference type="ChEBI" id="CHEBI:29035"/>
    </ligand>
</feature>
<keyword evidence="3 6" id="KW-0479">Metal-binding</keyword>
<comment type="similarity">
    <text evidence="2 7">Belongs to the iron/manganese superoxide dismutase family.</text>
</comment>
<keyword evidence="5" id="KW-0408">Iron</keyword>
<accession>D8LWM8</accession>
<dbReference type="FunFam" id="3.55.40.20:FF:000004">
    <property type="entry name" value="Superoxide dismutase [Fe]"/>
    <property type="match status" value="1"/>
</dbReference>
<dbReference type="AlphaFoldDB" id="D8LWM8"/>
<sequence>MYMKSFSSVIKSASLLRSFATAPYVIRALPYAKNALAPVISENTLNCHYDGHHQTFELSFSIMDRYVNNFNNMTKGTDRKPLEHYITNVTGGVHNQAAQIWNHTFFWNCMCPGGKAIPEGELKSAILRDFGSVDKLHETFSQVATAHFGSGWAWLVHDPKENKLKVLSTPNEANPMQSGLRPLLVLDVWEHAYYLDYQFRRAEYIKKWWSIVNWNYVNDVYLSKSIPTFLCVCFTF</sequence>
<dbReference type="RefSeq" id="XP_012894265.1">
    <property type="nucleotide sequence ID" value="XM_013038811.1"/>
</dbReference>
<comment type="cofactor">
    <cofactor evidence="1">
        <name>Fe cation</name>
        <dbReference type="ChEBI" id="CHEBI:24875"/>
    </cofactor>
</comment>
<feature type="domain" description="Manganese/iron superoxide dismutase N-terminal" evidence="8">
    <location>
        <begin position="24"/>
        <end position="111"/>
    </location>
</feature>
<evidence type="ECO:0000256" key="4">
    <source>
        <dbReference type="ARBA" id="ARBA00023002"/>
    </source>
</evidence>
<feature type="domain" description="Manganese/iron superoxide dismutase C-terminal" evidence="9">
    <location>
        <begin position="118"/>
        <end position="218"/>
    </location>
</feature>
<dbReference type="PIRSF" id="PIRSF000349">
    <property type="entry name" value="SODismutase"/>
    <property type="match status" value="1"/>
</dbReference>
<evidence type="ECO:0000259" key="8">
    <source>
        <dbReference type="Pfam" id="PF00081"/>
    </source>
</evidence>
<evidence type="ECO:0000256" key="3">
    <source>
        <dbReference type="ARBA" id="ARBA00022723"/>
    </source>
</evidence>
<reference evidence="10" key="1">
    <citation type="submission" date="2010-02" db="EMBL/GenBank/DDBJ databases">
        <title>Sequencing and annotation of the Blastocystis hominis genome.</title>
        <authorList>
            <person name="Wincker P."/>
        </authorList>
    </citation>
    <scope>NUCLEOTIDE SEQUENCE</scope>
    <source>
        <strain evidence="10">Singapore isolate B</strain>
    </source>
</reference>
<evidence type="ECO:0000256" key="1">
    <source>
        <dbReference type="ARBA" id="ARBA00001962"/>
    </source>
</evidence>
<evidence type="ECO:0000256" key="2">
    <source>
        <dbReference type="ARBA" id="ARBA00008714"/>
    </source>
</evidence>
<feature type="binding site" evidence="6">
    <location>
        <position position="48"/>
    </location>
    <ligand>
        <name>Mn(2+)</name>
        <dbReference type="ChEBI" id="CHEBI:29035"/>
    </ligand>
</feature>
<evidence type="ECO:0000313" key="10">
    <source>
        <dbReference type="EMBL" id="CBK20217.2"/>
    </source>
</evidence>
<dbReference type="EMBL" id="FN668638">
    <property type="protein sequence ID" value="CBK20217.2"/>
    <property type="molecule type" value="Genomic_DNA"/>
</dbReference>
<proteinExistence type="inferred from homology"/>
<dbReference type="Pfam" id="PF00081">
    <property type="entry name" value="Sod_Fe_N"/>
    <property type="match status" value="1"/>
</dbReference>
<evidence type="ECO:0000256" key="6">
    <source>
        <dbReference type="PIRSR" id="PIRSR000349-1"/>
    </source>
</evidence>
<dbReference type="InterPro" id="IPR019832">
    <property type="entry name" value="Mn/Fe_SOD_C"/>
</dbReference>
<dbReference type="OrthoDB" id="239262at2759"/>
<evidence type="ECO:0000313" key="11">
    <source>
        <dbReference type="Proteomes" id="UP000008312"/>
    </source>
</evidence>
<keyword evidence="11" id="KW-1185">Reference proteome</keyword>
<name>D8LWM8_BLAHO</name>
<dbReference type="Gene3D" id="3.55.40.20">
    <property type="entry name" value="Iron/manganese superoxide dismutase, C-terminal domain"/>
    <property type="match status" value="1"/>
</dbReference>
<dbReference type="GO" id="GO:0004784">
    <property type="term" value="F:superoxide dismutase activity"/>
    <property type="evidence" value="ECO:0007669"/>
    <property type="project" value="UniProtKB-EC"/>
</dbReference>
<evidence type="ECO:0000256" key="5">
    <source>
        <dbReference type="ARBA" id="ARBA00023004"/>
    </source>
</evidence>
<protein>
    <recommendedName>
        <fullName evidence="7">Superoxide dismutase</fullName>
        <ecNumber evidence="7">1.15.1.1</ecNumber>
    </recommendedName>
</protein>